<keyword evidence="3" id="KW-1185">Reference proteome</keyword>
<gene>
    <name evidence="2" type="ORF">HLVA_20650</name>
</gene>
<reference evidence="2 3" key="1">
    <citation type="submission" date="2022-11" db="EMBL/GenBank/DDBJ databases">
        <title>Haliovirga abyssi gen. nov., sp. nov., a mesophilic fermentative bacterium isolated from the Iheya North hydrothermal field and the proposal of Haliovirgaceae fam. nov.</title>
        <authorList>
            <person name="Miyazaki U."/>
            <person name="Tame A."/>
            <person name="Miyazaki J."/>
            <person name="Takai K."/>
            <person name="Sawayama S."/>
            <person name="Kitajima M."/>
            <person name="Okamoto A."/>
            <person name="Nakagawa S."/>
        </authorList>
    </citation>
    <scope>NUCLEOTIDE SEQUENCE [LARGE SCALE GENOMIC DNA]</scope>
    <source>
        <strain evidence="2 3">IC12</strain>
    </source>
</reference>
<dbReference type="InterPro" id="IPR015946">
    <property type="entry name" value="KH_dom-like_a/b"/>
</dbReference>
<dbReference type="PANTHER" id="PTHR35800">
    <property type="entry name" value="PROTEIN JAG"/>
    <property type="match status" value="1"/>
</dbReference>
<dbReference type="EMBL" id="AP027059">
    <property type="protein sequence ID" value="BDU51496.1"/>
    <property type="molecule type" value="Genomic_DNA"/>
</dbReference>
<dbReference type="Pfam" id="PF01424">
    <property type="entry name" value="R3H"/>
    <property type="match status" value="1"/>
</dbReference>
<dbReference type="PROSITE" id="PS51061">
    <property type="entry name" value="R3H"/>
    <property type="match status" value="1"/>
</dbReference>
<feature type="domain" description="R3H" evidence="1">
    <location>
        <begin position="133"/>
        <end position="199"/>
    </location>
</feature>
<dbReference type="Pfam" id="PF13083">
    <property type="entry name" value="KH_KhpA-B"/>
    <property type="match status" value="1"/>
</dbReference>
<dbReference type="CDD" id="cd02644">
    <property type="entry name" value="R3H_jag"/>
    <property type="match status" value="1"/>
</dbReference>
<dbReference type="InterPro" id="IPR039247">
    <property type="entry name" value="KhpB"/>
</dbReference>
<dbReference type="InterPro" id="IPR034079">
    <property type="entry name" value="R3H_KhpB"/>
</dbReference>
<name>A0AAU9DY98_9FUSO</name>
<accession>A0AAU9DY98</accession>
<dbReference type="InterPro" id="IPR036867">
    <property type="entry name" value="R3H_dom_sf"/>
</dbReference>
<dbReference type="Gene3D" id="3.30.1370.50">
    <property type="entry name" value="R3H-like domain"/>
    <property type="match status" value="1"/>
</dbReference>
<dbReference type="RefSeq" id="WP_307904386.1">
    <property type="nucleotide sequence ID" value="NZ_AP027059.1"/>
</dbReference>
<evidence type="ECO:0000313" key="3">
    <source>
        <dbReference type="Proteomes" id="UP001321582"/>
    </source>
</evidence>
<dbReference type="Proteomes" id="UP001321582">
    <property type="component" value="Chromosome"/>
</dbReference>
<dbReference type="AlphaFoldDB" id="A0AAU9DY98"/>
<proteinExistence type="predicted"/>
<dbReference type="GO" id="GO:0003723">
    <property type="term" value="F:RNA binding"/>
    <property type="evidence" value="ECO:0007669"/>
    <property type="project" value="InterPro"/>
</dbReference>
<dbReference type="Gene3D" id="3.30.300.20">
    <property type="match status" value="1"/>
</dbReference>
<protein>
    <recommendedName>
        <fullName evidence="1">R3H domain-containing protein</fullName>
    </recommendedName>
</protein>
<evidence type="ECO:0000259" key="1">
    <source>
        <dbReference type="PROSITE" id="PS51061"/>
    </source>
</evidence>
<dbReference type="SMART" id="SM00393">
    <property type="entry name" value="R3H"/>
    <property type="match status" value="1"/>
</dbReference>
<dbReference type="PANTHER" id="PTHR35800:SF1">
    <property type="entry name" value="RNA-BINDING PROTEIN KHPB"/>
    <property type="match status" value="1"/>
</dbReference>
<dbReference type="KEGG" id="haby:HLVA_20650"/>
<organism evidence="2 3">
    <name type="scientific">Haliovirga abyssi</name>
    <dbReference type="NCBI Taxonomy" id="2996794"/>
    <lineage>
        <taxon>Bacteria</taxon>
        <taxon>Fusobacteriati</taxon>
        <taxon>Fusobacteriota</taxon>
        <taxon>Fusobacteriia</taxon>
        <taxon>Fusobacteriales</taxon>
        <taxon>Haliovirgaceae</taxon>
        <taxon>Haliovirga</taxon>
    </lineage>
</organism>
<sequence length="202" mass="23570">MEIFEKIKANSKEEAIKIFKEEKKDSDIVKIEELEAPKSFLGLFPKKGEFKIFYKVLKNEIEAKTKKLLELMGLDLEVKTERVDARKYNIFLSGKDNGIIIGKKGKTLNSFEKLLNNLFFGNRIYVDVEEFKKKREETLITLSHKLAKKVIATQKAVKLNPMPPLERKIIHKIANEYEELETHSEGRDPKRYVIIKLKKTDD</sequence>
<dbReference type="SUPFAM" id="SSF82708">
    <property type="entry name" value="R3H domain"/>
    <property type="match status" value="1"/>
</dbReference>
<dbReference type="InterPro" id="IPR001374">
    <property type="entry name" value="R3H_dom"/>
</dbReference>
<evidence type="ECO:0000313" key="2">
    <source>
        <dbReference type="EMBL" id="BDU51496.1"/>
    </source>
</evidence>